<dbReference type="EMBL" id="CP103141">
    <property type="protein sequence ID" value="UVQ72853.1"/>
    <property type="molecule type" value="Genomic_DNA"/>
</dbReference>
<name>A0A174Q0L4_9BACE</name>
<evidence type="ECO:0000313" key="4">
    <source>
        <dbReference type="Proteomes" id="UP000095606"/>
    </source>
</evidence>
<evidence type="ECO:0000313" key="2">
    <source>
        <dbReference type="EMBL" id="MCS2793057.1"/>
    </source>
</evidence>
<dbReference type="Proteomes" id="UP001060104">
    <property type="component" value="Chromosome"/>
</dbReference>
<dbReference type="Proteomes" id="UP001204548">
    <property type="component" value="Unassembled WGS sequence"/>
</dbReference>
<dbReference type="GeneID" id="69590726"/>
<evidence type="ECO:0000313" key="3">
    <source>
        <dbReference type="EMBL" id="UVQ72853.1"/>
    </source>
</evidence>
<evidence type="ECO:0000313" key="5">
    <source>
        <dbReference type="Proteomes" id="UP001060104"/>
    </source>
</evidence>
<accession>A0A642MHN7</accession>
<reference evidence="1 4" key="1">
    <citation type="submission" date="2015-09" db="EMBL/GenBank/DDBJ databases">
        <authorList>
            <consortium name="Pathogen Informatics"/>
        </authorList>
    </citation>
    <scope>NUCLEOTIDE SEQUENCE [LARGE SCALE GENOMIC DNA]</scope>
    <source>
        <strain evidence="1 4">2789STDY5834846</strain>
    </source>
</reference>
<dbReference type="AlphaFoldDB" id="A0A174Q0L4"/>
<dbReference type="EMBL" id="JANUTS010000001">
    <property type="protein sequence ID" value="MCS2793057.1"/>
    <property type="molecule type" value="Genomic_DNA"/>
</dbReference>
<keyword evidence="5" id="KW-1185">Reference proteome</keyword>
<gene>
    <name evidence="1" type="ORF">ERS852461_03035</name>
    <name evidence="2" type="ORF">NXW97_13720</name>
    <name evidence="3" type="ORF">NXY30_17485</name>
</gene>
<dbReference type="EMBL" id="CZAE01000014">
    <property type="protein sequence ID" value="CUP63629.1"/>
    <property type="molecule type" value="Genomic_DNA"/>
</dbReference>
<reference evidence="2" key="2">
    <citation type="submission" date="2022-08" db="EMBL/GenBank/DDBJ databases">
        <title>Genome Sequencing of Bacteroides fragilis Group Isolates with Nanopore Technology.</title>
        <authorList>
            <person name="Tisza M.J."/>
            <person name="Smith D."/>
            <person name="Dekker J.P."/>
        </authorList>
    </citation>
    <scope>NUCLEOTIDE SEQUENCE</scope>
    <source>
        <strain evidence="2">BFG-351</strain>
        <strain evidence="3">BFG-527</strain>
    </source>
</reference>
<organism evidence="1 4">
    <name type="scientific">Bacteroides faecis</name>
    <dbReference type="NCBI Taxonomy" id="674529"/>
    <lineage>
        <taxon>Bacteria</taxon>
        <taxon>Pseudomonadati</taxon>
        <taxon>Bacteroidota</taxon>
        <taxon>Bacteroidia</taxon>
        <taxon>Bacteroidales</taxon>
        <taxon>Bacteroidaceae</taxon>
        <taxon>Bacteroides</taxon>
    </lineage>
</organism>
<protein>
    <submittedName>
        <fullName evidence="2">DUF4248 domain-containing protein</fullName>
    </submittedName>
</protein>
<dbReference type="Pfam" id="PF14053">
    <property type="entry name" value="DUF4248"/>
    <property type="match status" value="1"/>
</dbReference>
<proteinExistence type="predicted"/>
<evidence type="ECO:0000313" key="1">
    <source>
        <dbReference type="EMBL" id="CUP63629.1"/>
    </source>
</evidence>
<dbReference type="InterPro" id="IPR025342">
    <property type="entry name" value="DUF4248"/>
</dbReference>
<accession>A0A174Q0L4</accession>
<dbReference type="RefSeq" id="WP_010537746.1">
    <property type="nucleotide sequence ID" value="NZ_CACRSZ010000040.1"/>
</dbReference>
<dbReference type="Proteomes" id="UP000095606">
    <property type="component" value="Unassembled WGS sequence"/>
</dbReference>
<sequence length="76" mass="9047">METTQEEFQVRVYLKTELAQLYAPHLNPEAALRKMRKWIHRNPELYHELYAGTEGKNELAYSKRQVAVLVRYLDTP</sequence>